<dbReference type="Pfam" id="PF02365">
    <property type="entry name" value="NAM"/>
    <property type="match status" value="1"/>
</dbReference>
<evidence type="ECO:0000256" key="4">
    <source>
        <dbReference type="ARBA" id="ARBA00023242"/>
    </source>
</evidence>
<evidence type="ECO:0000256" key="1">
    <source>
        <dbReference type="ARBA" id="ARBA00023015"/>
    </source>
</evidence>
<dbReference type="EMBL" id="OY731403">
    <property type="protein sequence ID" value="CAJ1964346.1"/>
    <property type="molecule type" value="Genomic_DNA"/>
</dbReference>
<keyword evidence="4" id="KW-0539">Nucleus</keyword>
<gene>
    <name evidence="7" type="ORF">AYBTSS11_LOCUS20263</name>
</gene>
<dbReference type="AlphaFoldDB" id="A0AA86SLF2"/>
<sequence length="314" mass="36186">MNSKVQGSDDTKKGEEVVLPGFRFHPTDEELVGFYLQRKVEKKPLKIELIKQVDIYKYDPWDLPSKICFPYKGRKYRNSVRPNRVTRSGFWKATGIDKSIYCVKEPHECIGLKKSLVYYRGSAGKGTKTDWMMHEFRLPPNSKSSTNIANATNNDLHEAMETIDLHIGGQIAKEVWTLCRIFKRTPSFKKYTPNLKDSTPLTKPNPVNSNTSTSDSDICKPYFICRDPVMMQQLERKPVFGQVDEKKHFFLGQFGQLPHLQPPSTPYPSFLNQNVEDYAFANENWDDLRSVVQFAIDPSSVFDCTETYIPPFFS</sequence>
<dbReference type="SUPFAM" id="SSF101941">
    <property type="entry name" value="NAC domain"/>
    <property type="match status" value="1"/>
</dbReference>
<dbReference type="PANTHER" id="PTHR31744:SF186">
    <property type="entry name" value="NAC DOMAIN-CONTAINING PROTEIN"/>
    <property type="match status" value="1"/>
</dbReference>
<protein>
    <recommendedName>
        <fullName evidence="6">NAC domain-containing protein</fullName>
    </recommendedName>
</protein>
<keyword evidence="2" id="KW-0238">DNA-binding</keyword>
<evidence type="ECO:0000256" key="5">
    <source>
        <dbReference type="SAM" id="MobiDB-lite"/>
    </source>
</evidence>
<evidence type="ECO:0000313" key="7">
    <source>
        <dbReference type="EMBL" id="CAJ1964346.1"/>
    </source>
</evidence>
<reference evidence="7" key="1">
    <citation type="submission" date="2023-10" db="EMBL/GenBank/DDBJ databases">
        <authorList>
            <person name="Domelevo Entfellner J.-B."/>
        </authorList>
    </citation>
    <scope>NUCLEOTIDE SEQUENCE</scope>
</reference>
<feature type="domain" description="NAC" evidence="6">
    <location>
        <begin position="18"/>
        <end position="184"/>
    </location>
</feature>
<dbReference type="InterPro" id="IPR003441">
    <property type="entry name" value="NAC-dom"/>
</dbReference>
<evidence type="ECO:0000259" key="6">
    <source>
        <dbReference type="PROSITE" id="PS51005"/>
    </source>
</evidence>
<keyword evidence="3" id="KW-0804">Transcription</keyword>
<keyword evidence="1" id="KW-0805">Transcription regulation</keyword>
<accession>A0AA86SLF2</accession>
<dbReference type="PROSITE" id="PS51005">
    <property type="entry name" value="NAC"/>
    <property type="match status" value="1"/>
</dbReference>
<evidence type="ECO:0000256" key="3">
    <source>
        <dbReference type="ARBA" id="ARBA00023163"/>
    </source>
</evidence>
<evidence type="ECO:0000313" key="8">
    <source>
        <dbReference type="Proteomes" id="UP001189624"/>
    </source>
</evidence>
<dbReference type="Proteomes" id="UP001189624">
    <property type="component" value="Chromosome 6"/>
</dbReference>
<dbReference type="Gene3D" id="2.170.150.80">
    <property type="entry name" value="NAC domain"/>
    <property type="match status" value="1"/>
</dbReference>
<keyword evidence="8" id="KW-1185">Reference proteome</keyword>
<feature type="region of interest" description="Disordered" evidence="5">
    <location>
        <begin position="193"/>
        <end position="215"/>
    </location>
</feature>
<proteinExistence type="predicted"/>
<evidence type="ECO:0000256" key="2">
    <source>
        <dbReference type="ARBA" id="ARBA00023125"/>
    </source>
</evidence>
<dbReference type="InterPro" id="IPR036093">
    <property type="entry name" value="NAC_dom_sf"/>
</dbReference>
<name>A0AA86SLF2_9FABA</name>
<feature type="compositionally biased region" description="Polar residues" evidence="5">
    <location>
        <begin position="195"/>
        <end position="215"/>
    </location>
</feature>
<dbReference type="Gramene" id="rna-AYBTSS11_LOCUS20263">
    <property type="protein sequence ID" value="CAJ1964346.1"/>
    <property type="gene ID" value="gene-AYBTSS11_LOCUS20263"/>
</dbReference>
<dbReference type="GO" id="GO:0006355">
    <property type="term" value="P:regulation of DNA-templated transcription"/>
    <property type="evidence" value="ECO:0007669"/>
    <property type="project" value="InterPro"/>
</dbReference>
<dbReference type="PANTHER" id="PTHR31744">
    <property type="entry name" value="PROTEIN CUP-SHAPED COTYLEDON 2-RELATED"/>
    <property type="match status" value="1"/>
</dbReference>
<organism evidence="7 8">
    <name type="scientific">Sphenostylis stenocarpa</name>
    <dbReference type="NCBI Taxonomy" id="92480"/>
    <lineage>
        <taxon>Eukaryota</taxon>
        <taxon>Viridiplantae</taxon>
        <taxon>Streptophyta</taxon>
        <taxon>Embryophyta</taxon>
        <taxon>Tracheophyta</taxon>
        <taxon>Spermatophyta</taxon>
        <taxon>Magnoliopsida</taxon>
        <taxon>eudicotyledons</taxon>
        <taxon>Gunneridae</taxon>
        <taxon>Pentapetalae</taxon>
        <taxon>rosids</taxon>
        <taxon>fabids</taxon>
        <taxon>Fabales</taxon>
        <taxon>Fabaceae</taxon>
        <taxon>Papilionoideae</taxon>
        <taxon>50 kb inversion clade</taxon>
        <taxon>NPAAA clade</taxon>
        <taxon>indigoferoid/millettioid clade</taxon>
        <taxon>Phaseoleae</taxon>
        <taxon>Sphenostylis</taxon>
    </lineage>
</organism>
<dbReference type="GO" id="GO:0003677">
    <property type="term" value="F:DNA binding"/>
    <property type="evidence" value="ECO:0007669"/>
    <property type="project" value="UniProtKB-KW"/>
</dbReference>